<dbReference type="Gene3D" id="2.60.120.200">
    <property type="match status" value="1"/>
</dbReference>
<name>A0A292Q6H8_9PEZI</name>
<gene>
    <name evidence="1" type="ORF">GSTUAT00000908001</name>
</gene>
<evidence type="ECO:0000313" key="1">
    <source>
        <dbReference type="EMBL" id="CUS15014.1"/>
    </source>
</evidence>
<dbReference type="PANTHER" id="PTHR35332">
    <property type="entry name" value="REGULATION OF ENOLASE PROTEIN 1"/>
    <property type="match status" value="1"/>
</dbReference>
<accession>A0A292Q6H8</accession>
<dbReference type="AlphaFoldDB" id="A0A292Q6H8"/>
<proteinExistence type="predicted"/>
<dbReference type="PANTHER" id="PTHR35332:SF2">
    <property type="entry name" value="REGULATION OF ENOLASE PROTEIN 1"/>
    <property type="match status" value="1"/>
</dbReference>
<keyword evidence="2" id="KW-1185">Reference proteome</keyword>
<dbReference type="Proteomes" id="UP001412239">
    <property type="component" value="Unassembled WGS sequence"/>
</dbReference>
<reference evidence="1" key="1">
    <citation type="submission" date="2015-10" db="EMBL/GenBank/DDBJ databases">
        <authorList>
            <person name="Regsiter A."/>
            <person name="william w."/>
        </authorList>
    </citation>
    <scope>NUCLEOTIDE SEQUENCE</scope>
    <source>
        <strain evidence="1">Montdore</strain>
    </source>
</reference>
<dbReference type="Pfam" id="PF07081">
    <property type="entry name" value="DUF1349"/>
    <property type="match status" value="1"/>
</dbReference>
<dbReference type="EMBL" id="LN890953">
    <property type="protein sequence ID" value="CUS15014.1"/>
    <property type="molecule type" value="Genomic_DNA"/>
</dbReference>
<evidence type="ECO:0000313" key="2">
    <source>
        <dbReference type="Proteomes" id="UP001412239"/>
    </source>
</evidence>
<dbReference type="InterPro" id="IPR009784">
    <property type="entry name" value="DUF1349"/>
</dbReference>
<organism evidence="1 2">
    <name type="scientific">Tuber aestivum</name>
    <name type="common">summer truffle</name>
    <dbReference type="NCBI Taxonomy" id="59557"/>
    <lineage>
        <taxon>Eukaryota</taxon>
        <taxon>Fungi</taxon>
        <taxon>Dikarya</taxon>
        <taxon>Ascomycota</taxon>
        <taxon>Pezizomycotina</taxon>
        <taxon>Pezizomycetes</taxon>
        <taxon>Pezizales</taxon>
        <taxon>Tuberaceae</taxon>
        <taxon>Tuber</taxon>
    </lineage>
</organism>
<protein>
    <submittedName>
        <fullName evidence="1">Uncharacterized protein</fullName>
    </submittedName>
</protein>
<sequence>MATVIPLSNFTFLNYAKPTPTLPTSLPFTLSTEPVTDLWRKPSNLIASNQPTLYTPLLLSTFVSATASFRADWKTLYDQAGLILIFPHSRPAEASAESPLGLPDEHPPAWIKSGIEFVNGIPNRGTVSAPFNSWADWSLVPSRDAEVSITFEREGAVDGGQLGTSLQIFLVDGEEKRKTMVREVTWVFEEELVKCGTVVWVGVYLAKPTRDGEGEGQGGRLEVEFESVEVIVRL</sequence>